<reference evidence="9 10" key="1">
    <citation type="submission" date="2024-04" db="EMBL/GenBank/DDBJ databases">
        <title>Phyllosticta paracitricarpa is synonymous to the EU quarantine fungus P. citricarpa based on phylogenomic analyses.</title>
        <authorList>
            <consortium name="Lawrence Berkeley National Laboratory"/>
            <person name="Van Ingen-Buijs V.A."/>
            <person name="Van Westerhoven A.C."/>
            <person name="Haridas S."/>
            <person name="Skiadas P."/>
            <person name="Martin F."/>
            <person name="Groenewald J.Z."/>
            <person name="Crous P.W."/>
            <person name="Seidl M.F."/>
        </authorList>
    </citation>
    <scope>NUCLEOTIDE SEQUENCE [LARGE SCALE GENOMIC DNA]</scope>
    <source>
        <strain evidence="9 10">CBS 123374</strain>
    </source>
</reference>
<dbReference type="InterPro" id="IPR011706">
    <property type="entry name" value="Cu-oxidase_C"/>
</dbReference>
<dbReference type="Proteomes" id="UP001492380">
    <property type="component" value="Unassembled WGS sequence"/>
</dbReference>
<feature type="chain" id="PRO_5045438178" evidence="5">
    <location>
        <begin position="22"/>
        <end position="618"/>
    </location>
</feature>
<dbReference type="EMBL" id="JBBWRZ010000004">
    <property type="protein sequence ID" value="KAK8237828.1"/>
    <property type="molecule type" value="Genomic_DNA"/>
</dbReference>
<dbReference type="PANTHER" id="PTHR11709:SF414">
    <property type="entry name" value="ADR239WP"/>
    <property type="match status" value="1"/>
</dbReference>
<dbReference type="Pfam" id="PF07732">
    <property type="entry name" value="Cu-oxidase_3"/>
    <property type="match status" value="1"/>
</dbReference>
<evidence type="ECO:0000256" key="4">
    <source>
        <dbReference type="ARBA" id="ARBA00023008"/>
    </source>
</evidence>
<feature type="domain" description="Plastocyanin-like" evidence="7">
    <location>
        <begin position="431"/>
        <end position="571"/>
    </location>
</feature>
<dbReference type="Pfam" id="PF00394">
    <property type="entry name" value="Cu-oxidase"/>
    <property type="match status" value="1"/>
</dbReference>
<proteinExistence type="inferred from homology"/>
<dbReference type="Pfam" id="PF07731">
    <property type="entry name" value="Cu-oxidase_2"/>
    <property type="match status" value="1"/>
</dbReference>
<feature type="signal peptide" evidence="5">
    <location>
        <begin position="1"/>
        <end position="21"/>
    </location>
</feature>
<evidence type="ECO:0000256" key="5">
    <source>
        <dbReference type="SAM" id="SignalP"/>
    </source>
</evidence>
<dbReference type="InterPro" id="IPR011707">
    <property type="entry name" value="Cu-oxidase-like_N"/>
</dbReference>
<keyword evidence="5" id="KW-0732">Signal</keyword>
<dbReference type="SUPFAM" id="SSF49503">
    <property type="entry name" value="Cupredoxins"/>
    <property type="match status" value="3"/>
</dbReference>
<feature type="domain" description="Plastocyanin-like" evidence="8">
    <location>
        <begin position="64"/>
        <end position="178"/>
    </location>
</feature>
<evidence type="ECO:0000256" key="1">
    <source>
        <dbReference type="ARBA" id="ARBA00010609"/>
    </source>
</evidence>
<dbReference type="CDD" id="cd13857">
    <property type="entry name" value="CuRO_1_Diphenol_Ox"/>
    <property type="match status" value="1"/>
</dbReference>
<comment type="similarity">
    <text evidence="1">Belongs to the multicopper oxidase family.</text>
</comment>
<gene>
    <name evidence="9" type="ORF">HDK90DRAFT_411590</name>
</gene>
<dbReference type="PROSITE" id="PS00080">
    <property type="entry name" value="MULTICOPPER_OXIDASE2"/>
    <property type="match status" value="1"/>
</dbReference>
<sequence length="618" mass="69436">MSFVLAIALSAVVLRKHPSHGAVAEHGIGQTEVASANPNQPKYMLDPSWDFQAPAQTREYHWTVTDEERNPDGVFRSMILINQEFPGPLVECNEGDTLVIHVENQASNATSFHWHGLFMNQTNWMDGTVGVTQCAIAPNASMTYRFKVDGQSGTYWYHAHMGMQTADGLYGPLIIHSLQERDLQKLDYASDQVLMIQDYYHDLSSALLPKYLSPGRENVEPVPDGGLINGKNIRDCSTLTNRRCDNSSAELTSFNLEKNKHHRIRVIHVGAFAEFHLQLDEHQFAVTEVDGTDVLPMFYHRLNIHPGQRYSIVVNTNATSGDAFWLRGKMVTTCFKEKNSNLVSEVKAIIRYGPHDQERSPKEPSSKDWADALDVTCLEMNTTELRPVDQVFVPEAADTQIYLRANFEIGAWRLSRGFFNSSSFHANLRSPTLHRMIDGIVSGNESFASPTADSPYGINSVAFDHVTEFVYQTKDIRIVDVLVSNFDDGNHPLHLHGHKYFVLASGHGYPPTNLYSSIDISNPLRRDTASVEGFGWILLRVVLDNAGMWAFHCHLSFHQEAGMMMLFAARTDEMASWEVSEDQRALCRLDGVERGDRPKDEIWFGNFGSSHEKSGGKG</sequence>
<dbReference type="InterPro" id="IPR001117">
    <property type="entry name" value="Cu-oxidase_2nd"/>
</dbReference>
<keyword evidence="3" id="KW-0560">Oxidoreductase</keyword>
<organism evidence="9 10">
    <name type="scientific">Phyllosticta capitalensis</name>
    <dbReference type="NCBI Taxonomy" id="121624"/>
    <lineage>
        <taxon>Eukaryota</taxon>
        <taxon>Fungi</taxon>
        <taxon>Dikarya</taxon>
        <taxon>Ascomycota</taxon>
        <taxon>Pezizomycotina</taxon>
        <taxon>Dothideomycetes</taxon>
        <taxon>Dothideomycetes incertae sedis</taxon>
        <taxon>Botryosphaeriales</taxon>
        <taxon>Phyllostictaceae</taxon>
        <taxon>Phyllosticta</taxon>
    </lineage>
</organism>
<comment type="caution">
    <text evidence="9">The sequence shown here is derived from an EMBL/GenBank/DDBJ whole genome shotgun (WGS) entry which is preliminary data.</text>
</comment>
<evidence type="ECO:0000256" key="3">
    <source>
        <dbReference type="ARBA" id="ARBA00023002"/>
    </source>
</evidence>
<protein>
    <submittedName>
        <fullName evidence="9">Multicopper oxidase, type 1</fullName>
    </submittedName>
</protein>
<evidence type="ECO:0000313" key="9">
    <source>
        <dbReference type="EMBL" id="KAK8237828.1"/>
    </source>
</evidence>
<dbReference type="InterPro" id="IPR033138">
    <property type="entry name" value="Cu_oxidase_CS"/>
</dbReference>
<dbReference type="PROSITE" id="PS00079">
    <property type="entry name" value="MULTICOPPER_OXIDASE1"/>
    <property type="match status" value="1"/>
</dbReference>
<evidence type="ECO:0000313" key="10">
    <source>
        <dbReference type="Proteomes" id="UP001492380"/>
    </source>
</evidence>
<dbReference type="InterPro" id="IPR002355">
    <property type="entry name" value="Cu_oxidase_Cu_BS"/>
</dbReference>
<evidence type="ECO:0000259" key="8">
    <source>
        <dbReference type="Pfam" id="PF07732"/>
    </source>
</evidence>
<name>A0ABR1YS47_9PEZI</name>
<dbReference type="InterPro" id="IPR045087">
    <property type="entry name" value="Cu-oxidase_fam"/>
</dbReference>
<evidence type="ECO:0000259" key="6">
    <source>
        <dbReference type="Pfam" id="PF00394"/>
    </source>
</evidence>
<keyword evidence="2" id="KW-0479">Metal-binding</keyword>
<accession>A0ABR1YS47</accession>
<feature type="domain" description="Plastocyanin-like" evidence="6">
    <location>
        <begin position="192"/>
        <end position="352"/>
    </location>
</feature>
<keyword evidence="4" id="KW-0186">Copper</keyword>
<evidence type="ECO:0000259" key="7">
    <source>
        <dbReference type="Pfam" id="PF07731"/>
    </source>
</evidence>
<evidence type="ECO:0000256" key="2">
    <source>
        <dbReference type="ARBA" id="ARBA00022723"/>
    </source>
</evidence>
<dbReference type="CDD" id="cd13910">
    <property type="entry name" value="CuRO_3_MCO_like_4"/>
    <property type="match status" value="1"/>
</dbReference>
<dbReference type="InterPro" id="IPR008972">
    <property type="entry name" value="Cupredoxin"/>
</dbReference>
<dbReference type="CDD" id="cd13886">
    <property type="entry name" value="CuRO_2_MCO_like_1"/>
    <property type="match status" value="1"/>
</dbReference>
<dbReference type="PANTHER" id="PTHR11709">
    <property type="entry name" value="MULTI-COPPER OXIDASE"/>
    <property type="match status" value="1"/>
</dbReference>
<dbReference type="Gene3D" id="2.60.40.420">
    <property type="entry name" value="Cupredoxins - blue copper proteins"/>
    <property type="match status" value="3"/>
</dbReference>
<keyword evidence="10" id="KW-1185">Reference proteome</keyword>